<dbReference type="InterPro" id="IPR006143">
    <property type="entry name" value="RND_pump_MFP"/>
</dbReference>
<comment type="similarity">
    <text evidence="2">Belongs to the membrane fusion protein (MFP) (TC 8.A.1) family.</text>
</comment>
<dbReference type="GO" id="GO:0022857">
    <property type="term" value="F:transmembrane transporter activity"/>
    <property type="evidence" value="ECO:0007669"/>
    <property type="project" value="InterPro"/>
</dbReference>
<comment type="caution">
    <text evidence="6">The sequence shown here is derived from an EMBL/GenBank/DDBJ whole genome shotgun (WGS) entry which is preliminary data.</text>
</comment>
<evidence type="ECO:0000313" key="6">
    <source>
        <dbReference type="EMBL" id="KTD16160.1"/>
    </source>
</evidence>
<feature type="domain" description="Multidrug resistance protein MdtA-like beta-barrel" evidence="5">
    <location>
        <begin position="189"/>
        <end position="274"/>
    </location>
</feature>
<evidence type="ECO:0000259" key="5">
    <source>
        <dbReference type="Pfam" id="PF25944"/>
    </source>
</evidence>
<dbReference type="Gene3D" id="2.40.30.170">
    <property type="match status" value="1"/>
</dbReference>
<feature type="signal peptide" evidence="3">
    <location>
        <begin position="1"/>
        <end position="27"/>
    </location>
</feature>
<evidence type="ECO:0000256" key="3">
    <source>
        <dbReference type="SAM" id="SignalP"/>
    </source>
</evidence>
<dbReference type="PATRIC" id="fig|456.5.peg.492"/>
<name>A0A0W0V7R4_9GAMM</name>
<comment type="subcellular location">
    <subcellularLocation>
        <location evidence="1">Cell inner membrane</location>
        <topology evidence="1">Lipid-anchor</topology>
    </subcellularLocation>
</comment>
<dbReference type="SUPFAM" id="SSF111369">
    <property type="entry name" value="HlyD-like secretion proteins"/>
    <property type="match status" value="1"/>
</dbReference>
<dbReference type="Gene3D" id="1.10.287.470">
    <property type="entry name" value="Helix hairpin bin"/>
    <property type="match status" value="1"/>
</dbReference>
<dbReference type="AlphaFoldDB" id="A0A0W0V7R4"/>
<dbReference type="EMBL" id="LNYJ01000011">
    <property type="protein sequence ID" value="KTD16160.1"/>
    <property type="molecule type" value="Genomic_DNA"/>
</dbReference>
<dbReference type="GO" id="GO:0046677">
    <property type="term" value="P:response to antibiotic"/>
    <property type="evidence" value="ECO:0007669"/>
    <property type="project" value="TreeGrafter"/>
</dbReference>
<dbReference type="Gene3D" id="2.40.50.100">
    <property type="match status" value="1"/>
</dbReference>
<feature type="chain" id="PRO_5006914545" evidence="3">
    <location>
        <begin position="28"/>
        <end position="360"/>
    </location>
</feature>
<dbReference type="Pfam" id="PF25944">
    <property type="entry name" value="Beta-barrel_RND"/>
    <property type="match status" value="1"/>
</dbReference>
<dbReference type="Gene3D" id="2.40.420.20">
    <property type="match status" value="1"/>
</dbReference>
<dbReference type="PANTHER" id="PTHR30158:SF24">
    <property type="entry name" value="HLYD FAMILY SECRETION PROTEIN"/>
    <property type="match status" value="1"/>
</dbReference>
<dbReference type="STRING" id="456.Ljor_0466"/>
<dbReference type="InterPro" id="IPR058626">
    <property type="entry name" value="MdtA-like_b-barrel"/>
</dbReference>
<dbReference type="RefSeq" id="WP_122224901.1">
    <property type="nucleotide sequence ID" value="NZ_CAAAIC010000007.1"/>
</dbReference>
<dbReference type="NCBIfam" id="TIGR01730">
    <property type="entry name" value="RND_mfp"/>
    <property type="match status" value="1"/>
</dbReference>
<dbReference type="PANTHER" id="PTHR30158">
    <property type="entry name" value="ACRA/E-RELATED COMPONENT OF DRUG EFFLUX TRANSPORTER"/>
    <property type="match status" value="1"/>
</dbReference>
<evidence type="ECO:0000256" key="1">
    <source>
        <dbReference type="ARBA" id="ARBA00004519"/>
    </source>
</evidence>
<evidence type="ECO:0000313" key="7">
    <source>
        <dbReference type="Proteomes" id="UP000055035"/>
    </source>
</evidence>
<dbReference type="OrthoDB" id="9816569at2"/>
<dbReference type="Proteomes" id="UP000055035">
    <property type="component" value="Unassembled WGS sequence"/>
</dbReference>
<gene>
    <name evidence="6" type="ORF">Ljor_0466</name>
</gene>
<evidence type="ECO:0000259" key="4">
    <source>
        <dbReference type="Pfam" id="PF25917"/>
    </source>
</evidence>
<sequence>MQLLRNFIIVLSIIFLPSCGSAPPAQKATPAEVDVAFPLKKRIIEWDEYTGRFQAVEEVDVRSRVTGYLDAIKFKDGQMVKIGDILFIIDPRPFEYAVTRAQAQYQLATREYQRAVQLQKKSFIAEEAVDRRYQEMKVSETRLNDAKLNLQYTAVKSPITGKISRHYVSVGNLIRKDDTILTKVVSFDPIYFYFEMSQGDLLKYIRLGKTQQQSQHSLNEIVIKLQDEKEFKHKGVMNFTDNVVDRGTGTILGRATIPNNNSLIYPGLFGRARLAGSNEYEALLIPDKAVNSDQSRKFVYAVDKQNKIYRIYVELGPLRDSGFYIIRDGLKGNELIVVNGIQRIHASGQEIKPNRVSLHE</sequence>
<proteinExistence type="inferred from homology"/>
<accession>A0A0W0V7R4</accession>
<dbReference type="GO" id="GO:0030313">
    <property type="term" value="C:cell envelope"/>
    <property type="evidence" value="ECO:0007669"/>
    <property type="project" value="UniProtKB-SubCell"/>
</dbReference>
<protein>
    <submittedName>
        <fullName evidence="6">HlyD family transporter secretion protein</fullName>
    </submittedName>
</protein>
<dbReference type="InterPro" id="IPR058625">
    <property type="entry name" value="MdtA-like_BSH"/>
</dbReference>
<reference evidence="6 7" key="1">
    <citation type="submission" date="2015-11" db="EMBL/GenBank/DDBJ databases">
        <title>Genomic analysis of 38 Legionella species identifies large and diverse effector repertoires.</title>
        <authorList>
            <person name="Burstein D."/>
            <person name="Amaro F."/>
            <person name="Zusman T."/>
            <person name="Lifshitz Z."/>
            <person name="Cohen O."/>
            <person name="Gilbert J.A."/>
            <person name="Pupko T."/>
            <person name="Shuman H.A."/>
            <person name="Segal G."/>
        </authorList>
    </citation>
    <scope>NUCLEOTIDE SEQUENCE [LARGE SCALE GENOMIC DNA]</scope>
    <source>
        <strain evidence="6 7">BL-540</strain>
    </source>
</reference>
<keyword evidence="3" id="KW-0732">Signal</keyword>
<keyword evidence="7" id="KW-1185">Reference proteome</keyword>
<evidence type="ECO:0000256" key="2">
    <source>
        <dbReference type="ARBA" id="ARBA00009477"/>
    </source>
</evidence>
<organism evidence="6 7">
    <name type="scientific">Legionella jordanis</name>
    <dbReference type="NCBI Taxonomy" id="456"/>
    <lineage>
        <taxon>Bacteria</taxon>
        <taxon>Pseudomonadati</taxon>
        <taxon>Pseudomonadota</taxon>
        <taxon>Gammaproteobacteria</taxon>
        <taxon>Legionellales</taxon>
        <taxon>Legionellaceae</taxon>
        <taxon>Legionella</taxon>
    </lineage>
</organism>
<dbReference type="Pfam" id="PF25917">
    <property type="entry name" value="BSH_RND"/>
    <property type="match status" value="1"/>
</dbReference>
<dbReference type="GO" id="GO:0005886">
    <property type="term" value="C:plasma membrane"/>
    <property type="evidence" value="ECO:0007669"/>
    <property type="project" value="TreeGrafter"/>
</dbReference>
<feature type="domain" description="Multidrug resistance protein MdtA-like barrel-sandwich hybrid" evidence="4">
    <location>
        <begin position="58"/>
        <end position="179"/>
    </location>
</feature>